<name>A0ABN3SBH0_9ACTN</name>
<feature type="compositionally biased region" description="Polar residues" evidence="1">
    <location>
        <begin position="1"/>
        <end position="14"/>
    </location>
</feature>
<proteinExistence type="predicted"/>
<protein>
    <submittedName>
        <fullName evidence="2">Uncharacterized protein</fullName>
    </submittedName>
</protein>
<evidence type="ECO:0000313" key="2">
    <source>
        <dbReference type="EMBL" id="GAA2673048.1"/>
    </source>
</evidence>
<reference evidence="2 3" key="1">
    <citation type="journal article" date="2019" name="Int. J. Syst. Evol. Microbiol.">
        <title>The Global Catalogue of Microorganisms (GCM) 10K type strain sequencing project: providing services to taxonomists for standard genome sequencing and annotation.</title>
        <authorList>
            <consortium name="The Broad Institute Genomics Platform"/>
            <consortium name="The Broad Institute Genome Sequencing Center for Infectious Disease"/>
            <person name="Wu L."/>
            <person name="Ma J."/>
        </authorList>
    </citation>
    <scope>NUCLEOTIDE SEQUENCE [LARGE SCALE GENOMIC DNA]</scope>
    <source>
        <strain evidence="2 3">JCM 16374</strain>
    </source>
</reference>
<accession>A0ABN3SBH0</accession>
<dbReference type="Proteomes" id="UP001500994">
    <property type="component" value="Unassembled WGS sequence"/>
</dbReference>
<keyword evidence="3" id="KW-1185">Reference proteome</keyword>
<feature type="region of interest" description="Disordered" evidence="1">
    <location>
        <begin position="1"/>
        <end position="37"/>
    </location>
</feature>
<comment type="caution">
    <text evidence="2">The sequence shown here is derived from an EMBL/GenBank/DDBJ whole genome shotgun (WGS) entry which is preliminary data.</text>
</comment>
<organism evidence="2 3">
    <name type="scientific">Streptomyces lunalinharesii</name>
    <dbReference type="NCBI Taxonomy" id="333384"/>
    <lineage>
        <taxon>Bacteria</taxon>
        <taxon>Bacillati</taxon>
        <taxon>Actinomycetota</taxon>
        <taxon>Actinomycetes</taxon>
        <taxon>Kitasatosporales</taxon>
        <taxon>Streptomycetaceae</taxon>
        <taxon>Streptomyces</taxon>
    </lineage>
</organism>
<sequence>MHGDSQATNTQPQSGPLGRHPQVTDVGKATSPGDPPQCATATFLRNGLMVLNCGGASHHPTLRLEDPTTLKDLAVYPLPVRPSTYQAAATGDPAVMFSDTSGSYYYLDNHDRIVIASADQHVQRLAVRRDARGRWSFHRTDDWDLRPHLPHDCATAADPDPAGECDPVTAVQADYQGLLWWVSDHGRIGTVNPATGTVRSIHRPGEQIENSFSTGPDGAYVATDHALYELHAAPDGTPRIAWQESYDRGTRHKPGQINQGTGATPALTDRYVAITDNADPRMHVNVYRRGDHPTGDRLVCSVPVFAPGAGATENSLTSWGNGFSVENDYGYTSLKDTQQGRSTPGGITKVEVDPDGRGCHVAWTSPEQSPTVVTKLSRANGILYAYTKPSNAQGIDAWYLTGIDWRTGRTRFRIPTGTGDAVNNNWSPITLGPDGSAYVSTYGGIVRVHDTIDRPGTPLPGGTP</sequence>
<gene>
    <name evidence="2" type="ORF">GCM10009864_49570</name>
</gene>
<evidence type="ECO:0000313" key="3">
    <source>
        <dbReference type="Proteomes" id="UP001500994"/>
    </source>
</evidence>
<dbReference type="SUPFAM" id="SSF69322">
    <property type="entry name" value="Tricorn protease domain 2"/>
    <property type="match status" value="1"/>
</dbReference>
<dbReference type="EMBL" id="BAAARK010000017">
    <property type="protein sequence ID" value="GAA2673048.1"/>
    <property type="molecule type" value="Genomic_DNA"/>
</dbReference>
<evidence type="ECO:0000256" key="1">
    <source>
        <dbReference type="SAM" id="MobiDB-lite"/>
    </source>
</evidence>